<evidence type="ECO:0000313" key="4">
    <source>
        <dbReference type="Proteomes" id="UP000722125"/>
    </source>
</evidence>
<evidence type="ECO:0000256" key="2">
    <source>
        <dbReference type="SAM" id="Phobius"/>
    </source>
</evidence>
<organism evidence="3 4">
    <name type="scientific">Cellulomonas fulva</name>
    <dbReference type="NCBI Taxonomy" id="2835530"/>
    <lineage>
        <taxon>Bacteria</taxon>
        <taxon>Bacillati</taxon>
        <taxon>Actinomycetota</taxon>
        <taxon>Actinomycetes</taxon>
        <taxon>Micrococcales</taxon>
        <taxon>Cellulomonadaceae</taxon>
        <taxon>Cellulomonas</taxon>
    </lineage>
</organism>
<dbReference type="Proteomes" id="UP000722125">
    <property type="component" value="Unassembled WGS sequence"/>
</dbReference>
<keyword evidence="2" id="KW-1133">Transmembrane helix</keyword>
<evidence type="ECO:0000256" key="1">
    <source>
        <dbReference type="SAM" id="MobiDB-lite"/>
    </source>
</evidence>
<keyword evidence="4" id="KW-1185">Reference proteome</keyword>
<feature type="compositionally biased region" description="Basic and acidic residues" evidence="1">
    <location>
        <begin position="204"/>
        <end position="217"/>
    </location>
</feature>
<dbReference type="EMBL" id="JAHBOH010000002">
    <property type="protein sequence ID" value="MBT0995484.1"/>
    <property type="molecule type" value="Genomic_DNA"/>
</dbReference>
<feature type="compositionally biased region" description="Low complexity" evidence="1">
    <location>
        <begin position="245"/>
        <end position="254"/>
    </location>
</feature>
<keyword evidence="2" id="KW-0472">Membrane</keyword>
<keyword evidence="2" id="KW-0812">Transmembrane</keyword>
<feature type="region of interest" description="Disordered" evidence="1">
    <location>
        <begin position="204"/>
        <end position="254"/>
    </location>
</feature>
<proteinExistence type="predicted"/>
<evidence type="ECO:0000313" key="3">
    <source>
        <dbReference type="EMBL" id="MBT0995484.1"/>
    </source>
</evidence>
<protein>
    <submittedName>
        <fullName evidence="3">Uncharacterized protein</fullName>
    </submittedName>
</protein>
<dbReference type="RefSeq" id="WP_214352475.1">
    <property type="nucleotide sequence ID" value="NZ_JAHBOH010000002.1"/>
</dbReference>
<comment type="caution">
    <text evidence="3">The sequence shown here is derived from an EMBL/GenBank/DDBJ whole genome shotgun (WGS) entry which is preliminary data.</text>
</comment>
<name>A0ABS5U262_9CELL</name>
<gene>
    <name evidence="3" type="ORF">KIN34_14450</name>
</gene>
<reference evidence="3 4" key="1">
    <citation type="submission" date="2021-05" db="EMBL/GenBank/DDBJ databases">
        <title>Description of Cellulomonas sp. DKR-3 sp. nov.</title>
        <authorList>
            <person name="Dahal R.H."/>
            <person name="Chaudhary D.K."/>
        </authorList>
    </citation>
    <scope>NUCLEOTIDE SEQUENCE [LARGE SCALE GENOMIC DNA]</scope>
    <source>
        <strain evidence="3 4">DKR-3</strain>
    </source>
</reference>
<feature type="transmembrane region" description="Helical" evidence="2">
    <location>
        <begin position="12"/>
        <end position="32"/>
    </location>
</feature>
<accession>A0ABS5U262</accession>
<sequence>MAHLIPRTADEWTALATWITVGIAAVAAWVGLSQAVEARDLRIEQAQPYVVATMEPNPSGPETIELAIRNTGNTPARNVVVQSTPPLRATGDGDAVRDVWLPDSIPYLAPRQEWRTSWDFAGARLSHPALKDEDRHDLAIQFDGIPGTPRQTTTAVLDWAAHKGRAYLERKTLHHAATALMRVSTTLEKWTDSPRGGLAVFTRDGDAKDERRSEQHAKLQRQHQRVVERLEAERAEDSDGPPTTPGFEPTGDTT</sequence>
<feature type="compositionally biased region" description="Basic and acidic residues" evidence="1">
    <location>
        <begin position="225"/>
        <end position="237"/>
    </location>
</feature>